<comment type="cofactor">
    <cofactor evidence="1">
        <name>Zn(2+)</name>
        <dbReference type="ChEBI" id="CHEBI:29105"/>
    </cofactor>
</comment>
<evidence type="ECO:0000259" key="9">
    <source>
        <dbReference type="Pfam" id="PF01979"/>
    </source>
</evidence>
<gene>
    <name evidence="10" type="primary">allB</name>
    <name evidence="10" type="ORF">GCM10022287_24740</name>
</gene>
<keyword evidence="6" id="KW-0479">Metal-binding</keyword>
<dbReference type="EMBL" id="BAABBW010000004">
    <property type="protein sequence ID" value="GAA4176847.1"/>
    <property type="molecule type" value="Genomic_DNA"/>
</dbReference>
<organism evidence="10 11">
    <name type="scientific">Gryllotalpicola koreensis</name>
    <dbReference type="NCBI Taxonomy" id="993086"/>
    <lineage>
        <taxon>Bacteria</taxon>
        <taxon>Bacillati</taxon>
        <taxon>Actinomycetota</taxon>
        <taxon>Actinomycetes</taxon>
        <taxon>Micrococcales</taxon>
        <taxon>Microbacteriaceae</taxon>
        <taxon>Gryllotalpicola</taxon>
    </lineage>
</organism>
<dbReference type="Gene3D" id="3.20.20.140">
    <property type="entry name" value="Metal-dependent hydrolases"/>
    <property type="match status" value="1"/>
</dbReference>
<comment type="subunit">
    <text evidence="4">Homotetramer.</text>
</comment>
<reference evidence="11" key="1">
    <citation type="journal article" date="2019" name="Int. J. Syst. Evol. Microbiol.">
        <title>The Global Catalogue of Microorganisms (GCM) 10K type strain sequencing project: providing services to taxonomists for standard genome sequencing and annotation.</title>
        <authorList>
            <consortium name="The Broad Institute Genomics Platform"/>
            <consortium name="The Broad Institute Genome Sequencing Center for Infectious Disease"/>
            <person name="Wu L."/>
            <person name="Ma J."/>
        </authorList>
    </citation>
    <scope>NUCLEOTIDE SEQUENCE [LARGE SCALE GENOMIC DNA]</scope>
    <source>
        <strain evidence="11">JCM 17591</strain>
    </source>
</reference>
<proteinExistence type="inferred from homology"/>
<keyword evidence="11" id="KW-1185">Reference proteome</keyword>
<dbReference type="PANTHER" id="PTHR43668">
    <property type="entry name" value="ALLANTOINASE"/>
    <property type="match status" value="1"/>
</dbReference>
<dbReference type="InterPro" id="IPR017593">
    <property type="entry name" value="Allantoinase"/>
</dbReference>
<evidence type="ECO:0000256" key="8">
    <source>
        <dbReference type="ARBA" id="ARBA00022833"/>
    </source>
</evidence>
<evidence type="ECO:0000256" key="2">
    <source>
        <dbReference type="ARBA" id="ARBA00004968"/>
    </source>
</evidence>
<dbReference type="RefSeq" id="WP_344754844.1">
    <property type="nucleotide sequence ID" value="NZ_BAABBW010000004.1"/>
</dbReference>
<dbReference type="Pfam" id="PF01979">
    <property type="entry name" value="Amidohydro_1"/>
    <property type="match status" value="1"/>
</dbReference>
<dbReference type="PANTHER" id="PTHR43668:SF2">
    <property type="entry name" value="ALLANTOINASE"/>
    <property type="match status" value="1"/>
</dbReference>
<keyword evidence="8" id="KW-0862">Zinc</keyword>
<dbReference type="Proteomes" id="UP001501079">
    <property type="component" value="Unassembled WGS sequence"/>
</dbReference>
<dbReference type="InterPro" id="IPR006680">
    <property type="entry name" value="Amidohydro-rel"/>
</dbReference>
<evidence type="ECO:0000256" key="3">
    <source>
        <dbReference type="ARBA" id="ARBA00010368"/>
    </source>
</evidence>
<evidence type="ECO:0000256" key="5">
    <source>
        <dbReference type="ARBA" id="ARBA00012863"/>
    </source>
</evidence>
<comment type="pathway">
    <text evidence="2">Nitrogen metabolism; (S)-allantoin degradation; allantoate from (S)-allantoin: step 1/1.</text>
</comment>
<comment type="similarity">
    <text evidence="3">Belongs to the metallo-dependent hydrolases superfamily. Allantoinase family.</text>
</comment>
<dbReference type="InterPro" id="IPR032466">
    <property type="entry name" value="Metal_Hydrolase"/>
</dbReference>
<evidence type="ECO:0000313" key="11">
    <source>
        <dbReference type="Proteomes" id="UP001501079"/>
    </source>
</evidence>
<keyword evidence="7" id="KW-0378">Hydrolase</keyword>
<sequence>MAVYDTVIRGRIVTPEGERAASVAISGGLIAGVFETDAALEARTELVLAPDEVLLPGLIDTHVHVDEPGRTEWEGFASATAAAAAGGVMTIVDMPLNSIPPTTTLDALRVKQAAARGQARVDVGFWGGAVPDNLGTGELRALHDAGVFGFKCFLADTGVPEFGHLSAAQLEAALTELAAFDGLLIVHAEHPAELAAHPYDGGADYAGYLASRPDEAEAAAVAMVIDAARRTGARVHIVHVSSAAVLPLLRAAQAEGVRITGETCPHYLTLDAALIADGETAFKCAPPIRDHANQDALWAALADGTLSIIVSDHSPATVDLKTRGHDFGQAWGGIAGLQLGLPAIWTEAGRRGIPLADVVRWMSANTAAFAGLADRGGIAPGIRADLVVFAPDAEFTVDAAALKHKNPITAYHGRTLRGLVRATWLRGVLVDDAAPSGELITRPIATSNARKDG</sequence>
<dbReference type="SUPFAM" id="SSF51556">
    <property type="entry name" value="Metallo-dependent hydrolases"/>
    <property type="match status" value="1"/>
</dbReference>
<dbReference type="NCBIfam" id="TIGR03178">
    <property type="entry name" value="allantoinase"/>
    <property type="match status" value="1"/>
</dbReference>
<evidence type="ECO:0000256" key="7">
    <source>
        <dbReference type="ARBA" id="ARBA00022801"/>
    </source>
</evidence>
<accession>A0ABP8A3A4</accession>
<evidence type="ECO:0000256" key="4">
    <source>
        <dbReference type="ARBA" id="ARBA00011881"/>
    </source>
</evidence>
<feature type="domain" description="Amidohydrolase-related" evidence="9">
    <location>
        <begin position="53"/>
        <end position="413"/>
    </location>
</feature>
<evidence type="ECO:0000313" key="10">
    <source>
        <dbReference type="EMBL" id="GAA4176847.1"/>
    </source>
</evidence>
<name>A0ABP8A3A4_9MICO</name>
<evidence type="ECO:0000256" key="1">
    <source>
        <dbReference type="ARBA" id="ARBA00001947"/>
    </source>
</evidence>
<dbReference type="InterPro" id="IPR011059">
    <property type="entry name" value="Metal-dep_hydrolase_composite"/>
</dbReference>
<comment type="caution">
    <text evidence="10">The sequence shown here is derived from an EMBL/GenBank/DDBJ whole genome shotgun (WGS) entry which is preliminary data.</text>
</comment>
<protein>
    <recommendedName>
        <fullName evidence="5">allantoinase</fullName>
        <ecNumber evidence="5">3.5.2.5</ecNumber>
    </recommendedName>
</protein>
<dbReference type="EC" id="3.5.2.5" evidence="5"/>
<dbReference type="SUPFAM" id="SSF51338">
    <property type="entry name" value="Composite domain of metallo-dependent hydrolases"/>
    <property type="match status" value="1"/>
</dbReference>
<dbReference type="InterPro" id="IPR050138">
    <property type="entry name" value="DHOase/Allantoinase_Hydrolase"/>
</dbReference>
<evidence type="ECO:0000256" key="6">
    <source>
        <dbReference type="ARBA" id="ARBA00022723"/>
    </source>
</evidence>